<keyword evidence="1" id="KW-0732">Signal</keyword>
<evidence type="ECO:0008006" key="4">
    <source>
        <dbReference type="Google" id="ProtNLM"/>
    </source>
</evidence>
<evidence type="ECO:0000313" key="2">
    <source>
        <dbReference type="EMBL" id="MEQ2197370.1"/>
    </source>
</evidence>
<organism evidence="2 3">
    <name type="scientific">Xenoophorus captivus</name>
    <dbReference type="NCBI Taxonomy" id="1517983"/>
    <lineage>
        <taxon>Eukaryota</taxon>
        <taxon>Metazoa</taxon>
        <taxon>Chordata</taxon>
        <taxon>Craniata</taxon>
        <taxon>Vertebrata</taxon>
        <taxon>Euteleostomi</taxon>
        <taxon>Actinopterygii</taxon>
        <taxon>Neopterygii</taxon>
        <taxon>Teleostei</taxon>
        <taxon>Neoteleostei</taxon>
        <taxon>Acanthomorphata</taxon>
        <taxon>Ovalentaria</taxon>
        <taxon>Atherinomorphae</taxon>
        <taxon>Cyprinodontiformes</taxon>
        <taxon>Goodeidae</taxon>
        <taxon>Xenoophorus</taxon>
    </lineage>
</organism>
<evidence type="ECO:0000256" key="1">
    <source>
        <dbReference type="SAM" id="SignalP"/>
    </source>
</evidence>
<feature type="signal peptide" evidence="1">
    <location>
        <begin position="1"/>
        <end position="16"/>
    </location>
</feature>
<protein>
    <recommendedName>
        <fullName evidence="4">Secreted protein</fullName>
    </recommendedName>
</protein>
<reference evidence="2 3" key="1">
    <citation type="submission" date="2021-06" db="EMBL/GenBank/DDBJ databases">
        <authorList>
            <person name="Palmer J.M."/>
        </authorList>
    </citation>
    <scope>NUCLEOTIDE SEQUENCE [LARGE SCALE GENOMIC DNA]</scope>
    <source>
        <strain evidence="2 3">XC_2019</strain>
        <tissue evidence="2">Muscle</tissue>
    </source>
</reference>
<dbReference type="EMBL" id="JAHRIN010017578">
    <property type="protein sequence ID" value="MEQ2197370.1"/>
    <property type="molecule type" value="Genomic_DNA"/>
</dbReference>
<accession>A0ABV0QNF0</accession>
<evidence type="ECO:0000313" key="3">
    <source>
        <dbReference type="Proteomes" id="UP001434883"/>
    </source>
</evidence>
<name>A0ABV0QNF0_9TELE</name>
<dbReference type="Proteomes" id="UP001434883">
    <property type="component" value="Unassembled WGS sequence"/>
</dbReference>
<sequence length="113" mass="13455">MFFFLIYALTIPIQSGQRLYSMLHTVKAYFSSCECEAQQKHQLKLNAKLKKREKILSVRVVWIKLSSPHRKHVRLSTSHIKTERRVRVILLLQQTAFYTDCQQKQDESFLKML</sequence>
<proteinExistence type="predicted"/>
<keyword evidence="3" id="KW-1185">Reference proteome</keyword>
<comment type="caution">
    <text evidence="2">The sequence shown here is derived from an EMBL/GenBank/DDBJ whole genome shotgun (WGS) entry which is preliminary data.</text>
</comment>
<feature type="chain" id="PRO_5045492529" description="Secreted protein" evidence="1">
    <location>
        <begin position="17"/>
        <end position="113"/>
    </location>
</feature>
<gene>
    <name evidence="2" type="ORF">XENOCAPTIV_028390</name>
</gene>